<proteinExistence type="predicted"/>
<dbReference type="InterPro" id="IPR036515">
    <property type="entry name" value="Transposase_17_sf"/>
</dbReference>
<comment type="caution">
    <text evidence="3">The sequence shown here is derived from an EMBL/GenBank/DDBJ whole genome shotgun (WGS) entry which is preliminary data.</text>
</comment>
<dbReference type="PANTHER" id="PTHR34322:SF2">
    <property type="entry name" value="TRANSPOSASE IS200-LIKE DOMAIN-CONTAINING PROTEIN"/>
    <property type="match status" value="1"/>
</dbReference>
<dbReference type="InterPro" id="IPR002686">
    <property type="entry name" value="Transposase_17"/>
</dbReference>
<gene>
    <name evidence="3" type="ORF">GCM10007387_56000</name>
</gene>
<name>A0AA87XXT1_9BURK</name>
<reference evidence="3" key="2">
    <citation type="submission" date="2022-12" db="EMBL/GenBank/DDBJ databases">
        <authorList>
            <person name="Sun Q."/>
            <person name="Kim S."/>
        </authorList>
    </citation>
    <scope>NUCLEOTIDE SEQUENCE</scope>
    <source>
        <strain evidence="3">KCTC 12343</strain>
    </source>
</reference>
<dbReference type="Gene3D" id="3.30.70.1290">
    <property type="entry name" value="Transposase IS200-like"/>
    <property type="match status" value="1"/>
</dbReference>
<dbReference type="EMBL" id="BMWV01000020">
    <property type="protein sequence ID" value="GGY66523.1"/>
    <property type="molecule type" value="Genomic_DNA"/>
</dbReference>
<evidence type="ECO:0000313" key="4">
    <source>
        <dbReference type="Proteomes" id="UP000628442"/>
    </source>
</evidence>
<evidence type="ECO:0000256" key="1">
    <source>
        <dbReference type="SAM" id="MobiDB-lite"/>
    </source>
</evidence>
<evidence type="ECO:0000313" key="3">
    <source>
        <dbReference type="EMBL" id="GGY66523.1"/>
    </source>
</evidence>
<dbReference type="Proteomes" id="UP000628442">
    <property type="component" value="Unassembled WGS sequence"/>
</dbReference>
<dbReference type="PANTHER" id="PTHR34322">
    <property type="entry name" value="TRANSPOSASE, Y1_TNP DOMAIN-CONTAINING"/>
    <property type="match status" value="1"/>
</dbReference>
<sequence length="216" mass="24874">MPRRARLVLPGVPLHIVQRGHNRQPCFHSFSDYLVYLDKLRVHATTAGCAIHAYVLMTNHVHILTSFDDVSGPSRLMCKLSQQYSSYLNKRLGKSGSTWEGRYWSCLVPTERYLFICQRYIELNPVRAGLVVRQDQYRWSSYRENAGLGDTHSLLSPHELYGRLGTSEGQRKESYRKLFATELTEAELTQIRSGLQEELPLEHMAGRPGRPKKKNQ</sequence>
<accession>A0AA87XXT1</accession>
<evidence type="ECO:0000259" key="2">
    <source>
        <dbReference type="SMART" id="SM01321"/>
    </source>
</evidence>
<reference evidence="3" key="1">
    <citation type="journal article" date="2014" name="Int. J. Syst. Evol. Microbiol.">
        <title>Complete genome sequence of Corynebacterium casei LMG S-19264T (=DSM 44701T), isolated from a smear-ripened cheese.</title>
        <authorList>
            <consortium name="US DOE Joint Genome Institute (JGI-PGF)"/>
            <person name="Walter F."/>
            <person name="Albersmeier A."/>
            <person name="Kalinowski J."/>
            <person name="Ruckert C."/>
        </authorList>
    </citation>
    <scope>NUCLEOTIDE SEQUENCE</scope>
    <source>
        <strain evidence="3">KCTC 12343</strain>
    </source>
</reference>
<feature type="region of interest" description="Disordered" evidence="1">
    <location>
        <begin position="194"/>
        <end position="216"/>
    </location>
</feature>
<dbReference type="GO" id="GO:0004803">
    <property type="term" value="F:transposase activity"/>
    <property type="evidence" value="ECO:0007669"/>
    <property type="project" value="InterPro"/>
</dbReference>
<feature type="domain" description="Transposase IS200-like" evidence="2">
    <location>
        <begin position="9"/>
        <end position="124"/>
    </location>
</feature>
<dbReference type="AlphaFoldDB" id="A0AA87XXT1"/>
<protein>
    <submittedName>
        <fullName evidence="3">Transposase</fullName>
    </submittedName>
</protein>
<dbReference type="SMART" id="SM01321">
    <property type="entry name" value="Y1_Tnp"/>
    <property type="match status" value="1"/>
</dbReference>
<organism evidence="3 4">
    <name type="scientific">Pseudoduganella albidiflava</name>
    <dbReference type="NCBI Taxonomy" id="321983"/>
    <lineage>
        <taxon>Bacteria</taxon>
        <taxon>Pseudomonadati</taxon>
        <taxon>Pseudomonadota</taxon>
        <taxon>Betaproteobacteria</taxon>
        <taxon>Burkholderiales</taxon>
        <taxon>Oxalobacteraceae</taxon>
        <taxon>Telluria group</taxon>
        <taxon>Pseudoduganella</taxon>
    </lineage>
</organism>
<dbReference type="RefSeq" id="WP_229420700.1">
    <property type="nucleotide sequence ID" value="NZ_BMWV01000020.1"/>
</dbReference>
<dbReference type="GO" id="GO:0006313">
    <property type="term" value="P:DNA transposition"/>
    <property type="evidence" value="ECO:0007669"/>
    <property type="project" value="InterPro"/>
</dbReference>
<dbReference type="Pfam" id="PF01797">
    <property type="entry name" value="Y1_Tnp"/>
    <property type="match status" value="1"/>
</dbReference>
<dbReference type="GO" id="GO:0003677">
    <property type="term" value="F:DNA binding"/>
    <property type="evidence" value="ECO:0007669"/>
    <property type="project" value="InterPro"/>
</dbReference>
<dbReference type="SUPFAM" id="SSF143422">
    <property type="entry name" value="Transposase IS200-like"/>
    <property type="match status" value="1"/>
</dbReference>